<name>A0A561PXP6_9BACT</name>
<protein>
    <submittedName>
        <fullName evidence="1">Uncharacterized protein</fullName>
    </submittedName>
</protein>
<evidence type="ECO:0000313" key="1">
    <source>
        <dbReference type="EMBL" id="TWF42891.1"/>
    </source>
</evidence>
<dbReference type="Proteomes" id="UP000320811">
    <property type="component" value="Unassembled WGS sequence"/>
</dbReference>
<sequence length="278" mass="32232">MPLIKILITVKSYPTISSHYDEQVSIAGFTPDGIFIRIYPIPFSKKVYEEQYQLYDWVEMDLVRHPRDFRMESFRPVSAEAPVKKIGHLGITDHWNERKAVVLKTVYHNLSTLLMEAKHEAFYTSLAVFKPTRILGFLVEETDPDWDPQQLQRLAEEKESGRVTEQPEDPFTVMPKLPYKFSFRFTDDKSEEIILPIEDWQLASLYWKSLKASGGADKEQKAINLVRKKYLQEYARNTDLHFFLGTTQNAQASLKQPFTIVGLFHPTMPPAVIQGSLF</sequence>
<reference evidence="1 2" key="1">
    <citation type="submission" date="2019-06" db="EMBL/GenBank/DDBJ databases">
        <title>Sorghum-associated microbial communities from plants grown in Nebraska, USA.</title>
        <authorList>
            <person name="Schachtman D."/>
        </authorList>
    </citation>
    <scope>NUCLEOTIDE SEQUENCE [LARGE SCALE GENOMIC DNA]</scope>
    <source>
        <strain evidence="1 2">1209</strain>
    </source>
</reference>
<dbReference type="OrthoDB" id="7595944at2"/>
<dbReference type="AlphaFoldDB" id="A0A561PXP6"/>
<proteinExistence type="predicted"/>
<comment type="caution">
    <text evidence="1">The sequence shown here is derived from an EMBL/GenBank/DDBJ whole genome shotgun (WGS) entry which is preliminary data.</text>
</comment>
<accession>A0A561PXP6</accession>
<organism evidence="1 2">
    <name type="scientific">Chitinophaga polysaccharea</name>
    <dbReference type="NCBI Taxonomy" id="1293035"/>
    <lineage>
        <taxon>Bacteria</taxon>
        <taxon>Pseudomonadati</taxon>
        <taxon>Bacteroidota</taxon>
        <taxon>Chitinophagia</taxon>
        <taxon>Chitinophagales</taxon>
        <taxon>Chitinophagaceae</taxon>
        <taxon>Chitinophaga</taxon>
    </lineage>
</organism>
<dbReference type="EMBL" id="VIWO01000002">
    <property type="protein sequence ID" value="TWF42891.1"/>
    <property type="molecule type" value="Genomic_DNA"/>
</dbReference>
<dbReference type="RefSeq" id="WP_145667439.1">
    <property type="nucleotide sequence ID" value="NZ_VIWO01000002.1"/>
</dbReference>
<gene>
    <name evidence="1" type="ORF">FHW36_102652</name>
</gene>
<keyword evidence="2" id="KW-1185">Reference proteome</keyword>
<evidence type="ECO:0000313" key="2">
    <source>
        <dbReference type="Proteomes" id="UP000320811"/>
    </source>
</evidence>